<evidence type="ECO:0000313" key="3">
    <source>
        <dbReference type="Proteomes" id="UP000295131"/>
    </source>
</evidence>
<dbReference type="NCBIfam" id="TIGR04393">
    <property type="entry name" value="rpt_T5SS_PEPC"/>
    <property type="match status" value="3"/>
</dbReference>
<sequence>MRSVRHASLASTDRRQGTLLPIAAGRKLICAALLASTAMVSIATGTALAEDLVIDGNDQEEITAPRNLDGGDLVVGDTAGSDATLTISDGGQLESDNTLIGHDAGSKGTVTVSGSGTLNTEDMLVGDTGDGTLIISDGGSVTTRIAYVGTDIDTSGTVTVTGTGSSWTNTGRFNVGHGGSGTMTVSDGGSVSGNSVQLGTIGSYSGSGTVTVTGAGSSWTNSSNFTVGHAGEGTLTVSDEGVAGASIFNIARFSGSTGTLIIGAASGEDAQAAGFLQGADGAAAVIEFGVGDGTIVLNHTETDYEFDATVSGDGLFKQEAGNTHLTGDWSGFTGTGEISG</sequence>
<dbReference type="InterPro" id="IPR030895">
    <property type="entry name" value="T5SS_PEPC_rpt"/>
</dbReference>
<protein>
    <recommendedName>
        <fullName evidence="4">Autotransporter outer membrane beta-barrel domain-containing protein</fullName>
    </recommendedName>
</protein>
<reference evidence="2 3" key="1">
    <citation type="journal article" date="2013" name="Int. J. Syst. Evol. Microbiol.">
        <title>Hoeflea suaedae sp. nov., an endophytic bacterium isolated from the root of the halophyte Suaeda maritima.</title>
        <authorList>
            <person name="Chung E.J."/>
            <person name="Park J.A."/>
            <person name="Pramanik P."/>
            <person name="Bibi F."/>
            <person name="Jeon C.O."/>
            <person name="Chung Y.R."/>
        </authorList>
    </citation>
    <scope>NUCLEOTIDE SEQUENCE [LARGE SCALE GENOMIC DNA]</scope>
    <source>
        <strain evidence="2 3">YC6898</strain>
    </source>
</reference>
<gene>
    <name evidence="2" type="ORF">E2A64_17695</name>
</gene>
<name>A0A4R5PH25_9HYPH</name>
<evidence type="ECO:0000256" key="1">
    <source>
        <dbReference type="SAM" id="SignalP"/>
    </source>
</evidence>
<keyword evidence="1" id="KW-0732">Signal</keyword>
<feature type="signal peptide" evidence="1">
    <location>
        <begin position="1"/>
        <end position="49"/>
    </location>
</feature>
<feature type="non-terminal residue" evidence="2">
    <location>
        <position position="340"/>
    </location>
</feature>
<comment type="caution">
    <text evidence="2">The sequence shown here is derived from an EMBL/GenBank/DDBJ whole genome shotgun (WGS) entry which is preliminary data.</text>
</comment>
<evidence type="ECO:0000313" key="2">
    <source>
        <dbReference type="EMBL" id="TDH33946.1"/>
    </source>
</evidence>
<keyword evidence="3" id="KW-1185">Reference proteome</keyword>
<dbReference type="EMBL" id="SMSI01000005">
    <property type="protein sequence ID" value="TDH33946.1"/>
    <property type="molecule type" value="Genomic_DNA"/>
</dbReference>
<dbReference type="AlphaFoldDB" id="A0A4R5PH25"/>
<feature type="chain" id="PRO_5020663697" description="Autotransporter outer membrane beta-barrel domain-containing protein" evidence="1">
    <location>
        <begin position="50"/>
        <end position="340"/>
    </location>
</feature>
<proteinExistence type="predicted"/>
<evidence type="ECO:0008006" key="4">
    <source>
        <dbReference type="Google" id="ProtNLM"/>
    </source>
</evidence>
<organism evidence="2 3">
    <name type="scientific">Pseudohoeflea suaedae</name>
    <dbReference type="NCBI Taxonomy" id="877384"/>
    <lineage>
        <taxon>Bacteria</taxon>
        <taxon>Pseudomonadati</taxon>
        <taxon>Pseudomonadota</taxon>
        <taxon>Alphaproteobacteria</taxon>
        <taxon>Hyphomicrobiales</taxon>
        <taxon>Rhizobiaceae</taxon>
        <taxon>Pseudohoeflea</taxon>
    </lineage>
</organism>
<dbReference type="Proteomes" id="UP000295131">
    <property type="component" value="Unassembled WGS sequence"/>
</dbReference>
<accession>A0A4R5PH25</accession>